<comment type="caution">
    <text evidence="2">The sequence shown here is derived from an EMBL/GenBank/DDBJ whole genome shotgun (WGS) entry which is preliminary data.</text>
</comment>
<dbReference type="AlphaFoldDB" id="A0A0G1AW78"/>
<feature type="non-terminal residue" evidence="2">
    <location>
        <position position="1"/>
    </location>
</feature>
<accession>A0A0G1AW78</accession>
<evidence type="ECO:0000256" key="1">
    <source>
        <dbReference type="SAM" id="Coils"/>
    </source>
</evidence>
<gene>
    <name evidence="2" type="ORF">UV35_C0045G0007</name>
</gene>
<protein>
    <submittedName>
        <fullName evidence="2">Uncharacterized protein</fullName>
    </submittedName>
</protein>
<dbReference type="EMBL" id="LCED01000045">
    <property type="protein sequence ID" value="KKS65277.1"/>
    <property type="molecule type" value="Genomic_DNA"/>
</dbReference>
<evidence type="ECO:0000313" key="2">
    <source>
        <dbReference type="EMBL" id="KKS65277.1"/>
    </source>
</evidence>
<feature type="coiled-coil region" evidence="1">
    <location>
        <begin position="394"/>
        <end position="431"/>
    </location>
</feature>
<sequence>WVEGKAGNDYGDSVDILIDFTRSSVLPSLSGQVISIFNSIRPGGILEFTIGGIETIFVKQVDGTFIESAYSTLESDVPQRISVVQEVNPRDFTIDDTHYVSYDTLHALNELAGLFKEDVKGQVGVQYRIYRNATKQFIGPAVLVTNLINAGVQVELINRIEILGDGDLIELVFTNQTIVYLRRGDRLVRYEKLDPLVDSLALRDVEKVKELLAERGFNAAEMIVTDFVDPDTAEVFTFSVPNGITQDIIDDAYVLVQVRGEEVTWLTIVQSVGVAAEAEADTGSNDAAAIEQAREILASLLGIGEGSKVKVWDSIKRVFSQRYIKLDQNNILSLIAGGRAYVRAIAHEADALAGQEKVTLDDLQHASERLEKIRTYLTNTVSPLVPPVFIARSLSRLQQAHEVVIARIDALKKAQELNEKITRDLAAIQDIETVTVARLALDAVEILITDLNRALFTENVRVLRKSLNILSFCTRI</sequence>
<organism evidence="2 3">
    <name type="scientific">candidate division WWE3 bacterium GW2011_GWB1_42_6</name>
    <dbReference type="NCBI Taxonomy" id="1619115"/>
    <lineage>
        <taxon>Bacteria</taxon>
        <taxon>Katanobacteria</taxon>
    </lineage>
</organism>
<evidence type="ECO:0000313" key="3">
    <source>
        <dbReference type="Proteomes" id="UP000033848"/>
    </source>
</evidence>
<dbReference type="Proteomes" id="UP000033848">
    <property type="component" value="Unassembled WGS sequence"/>
</dbReference>
<keyword evidence="1" id="KW-0175">Coiled coil</keyword>
<name>A0A0G1AW78_UNCKA</name>
<reference evidence="2 3" key="1">
    <citation type="journal article" date="2015" name="Nature">
        <title>rRNA introns, odd ribosomes, and small enigmatic genomes across a large radiation of phyla.</title>
        <authorList>
            <person name="Brown C.T."/>
            <person name="Hug L.A."/>
            <person name="Thomas B.C."/>
            <person name="Sharon I."/>
            <person name="Castelle C.J."/>
            <person name="Singh A."/>
            <person name="Wilkins M.J."/>
            <person name="Williams K.H."/>
            <person name="Banfield J.F."/>
        </authorList>
    </citation>
    <scope>NUCLEOTIDE SEQUENCE [LARGE SCALE GENOMIC DNA]</scope>
</reference>
<proteinExistence type="predicted"/>